<dbReference type="Gene3D" id="3.30.420.10">
    <property type="entry name" value="Ribonuclease H-like superfamily/Ribonuclease H"/>
    <property type="match status" value="1"/>
</dbReference>
<organism evidence="2 3">
    <name type="scientific">Saccharopolyspora phatthalungensis</name>
    <dbReference type="NCBI Taxonomy" id="664693"/>
    <lineage>
        <taxon>Bacteria</taxon>
        <taxon>Bacillati</taxon>
        <taxon>Actinomycetota</taxon>
        <taxon>Actinomycetes</taxon>
        <taxon>Pseudonocardiales</taxon>
        <taxon>Pseudonocardiaceae</taxon>
        <taxon>Saccharopolyspora</taxon>
    </lineage>
</organism>
<dbReference type="RefSeq" id="WP_246471955.1">
    <property type="nucleotide sequence ID" value="NZ_JACHIW010000002.1"/>
</dbReference>
<dbReference type="InterPro" id="IPR038717">
    <property type="entry name" value="Tc1-like_DDE_dom"/>
</dbReference>
<accession>A0A840QJS0</accession>
<dbReference type="GO" id="GO:0003676">
    <property type="term" value="F:nucleic acid binding"/>
    <property type="evidence" value="ECO:0007669"/>
    <property type="project" value="InterPro"/>
</dbReference>
<dbReference type="PANTHER" id="PTHR47691:SF3">
    <property type="entry name" value="HTH-TYPE TRANSCRIPTIONAL REGULATOR RV0890C-RELATED"/>
    <property type="match status" value="1"/>
</dbReference>
<sequence length="142" mass="15804">MELFSDRATAIVPDFTLNQDNQEAIARLCRRLDGIPLAIELAATCLRTLSVEDILAYAHRSNAMKAWLATQRRWLHVEPLPAYAPDLNPVEQIWGNVKATELANLCPDTIDEAHTAAETGLERIGNSYQLCFAFLDHTGLSL</sequence>
<dbReference type="Pfam" id="PF13358">
    <property type="entry name" value="DDE_3"/>
    <property type="match status" value="1"/>
</dbReference>
<reference evidence="2 3" key="1">
    <citation type="submission" date="2020-08" db="EMBL/GenBank/DDBJ databases">
        <title>Sequencing the genomes of 1000 actinobacteria strains.</title>
        <authorList>
            <person name="Klenk H.-P."/>
        </authorList>
    </citation>
    <scope>NUCLEOTIDE SEQUENCE [LARGE SCALE GENOMIC DNA]</scope>
    <source>
        <strain evidence="2 3">DSM 45584</strain>
    </source>
</reference>
<evidence type="ECO:0000313" key="2">
    <source>
        <dbReference type="EMBL" id="MBB5159598.1"/>
    </source>
</evidence>
<protein>
    <recommendedName>
        <fullName evidence="1">Tc1-like transposase DDE domain-containing protein</fullName>
    </recommendedName>
</protein>
<gene>
    <name evidence="2" type="ORF">BJ970_007197</name>
</gene>
<name>A0A840QJS0_9PSEU</name>
<dbReference type="AlphaFoldDB" id="A0A840QJS0"/>
<keyword evidence="3" id="KW-1185">Reference proteome</keyword>
<dbReference type="InterPro" id="IPR036397">
    <property type="entry name" value="RNaseH_sf"/>
</dbReference>
<comment type="caution">
    <text evidence="2">The sequence shown here is derived from an EMBL/GenBank/DDBJ whole genome shotgun (WGS) entry which is preliminary data.</text>
</comment>
<evidence type="ECO:0000259" key="1">
    <source>
        <dbReference type="Pfam" id="PF13358"/>
    </source>
</evidence>
<dbReference type="PANTHER" id="PTHR47691">
    <property type="entry name" value="REGULATOR-RELATED"/>
    <property type="match status" value="1"/>
</dbReference>
<feature type="domain" description="Tc1-like transposase DDE" evidence="1">
    <location>
        <begin position="56"/>
        <end position="103"/>
    </location>
</feature>
<evidence type="ECO:0000313" key="3">
    <source>
        <dbReference type="Proteomes" id="UP000584374"/>
    </source>
</evidence>
<dbReference type="Proteomes" id="UP000584374">
    <property type="component" value="Unassembled WGS sequence"/>
</dbReference>
<proteinExistence type="predicted"/>
<dbReference type="EMBL" id="JACHIW010000002">
    <property type="protein sequence ID" value="MBB5159598.1"/>
    <property type="molecule type" value="Genomic_DNA"/>
</dbReference>